<evidence type="ECO:0000313" key="4">
    <source>
        <dbReference type="Proteomes" id="UP000298390"/>
    </source>
</evidence>
<dbReference type="InterPro" id="IPR043128">
    <property type="entry name" value="Rev_trsase/Diguanyl_cyclase"/>
</dbReference>
<comment type="caution">
    <text evidence="3">The sequence shown here is derived from an EMBL/GenBank/DDBJ whole genome shotgun (WGS) entry which is preliminary data.</text>
</comment>
<dbReference type="InterPro" id="IPR043502">
    <property type="entry name" value="DNA/RNA_pol_sf"/>
</dbReference>
<dbReference type="SUPFAM" id="SSF56672">
    <property type="entry name" value="DNA/RNA polymerases"/>
    <property type="match status" value="1"/>
</dbReference>
<dbReference type="CDD" id="cd01647">
    <property type="entry name" value="RT_LTR"/>
    <property type="match status" value="1"/>
</dbReference>
<dbReference type="EMBL" id="SEKV01000335">
    <property type="protein sequence ID" value="TFY58849.1"/>
    <property type="molecule type" value="Genomic_DNA"/>
</dbReference>
<protein>
    <recommendedName>
        <fullName evidence="2">Reverse transcriptase domain-containing protein</fullName>
    </recommendedName>
</protein>
<dbReference type="PANTHER" id="PTHR24559:SF444">
    <property type="entry name" value="REVERSE TRANSCRIPTASE DOMAIN-CONTAINING PROTEIN"/>
    <property type="match status" value="1"/>
</dbReference>
<dbReference type="CDD" id="cd00303">
    <property type="entry name" value="retropepsin_like"/>
    <property type="match status" value="1"/>
</dbReference>
<dbReference type="PANTHER" id="PTHR24559">
    <property type="entry name" value="TRANSPOSON TY3-I GAG-POL POLYPROTEIN"/>
    <property type="match status" value="1"/>
</dbReference>
<reference evidence="3 4" key="1">
    <citation type="submission" date="2019-01" db="EMBL/GenBank/DDBJ databases">
        <title>Genome sequencing of the rare red list fungi Fomitopsis rosea.</title>
        <authorList>
            <person name="Buettner E."/>
            <person name="Kellner H."/>
        </authorList>
    </citation>
    <scope>NUCLEOTIDE SEQUENCE [LARGE SCALE GENOMIC DNA]</scope>
    <source>
        <strain evidence="3 4">DSM 105464</strain>
    </source>
</reference>
<dbReference type="STRING" id="34475.A0A4Y9YD92"/>
<dbReference type="Gene3D" id="2.40.70.10">
    <property type="entry name" value="Acid Proteases"/>
    <property type="match status" value="1"/>
</dbReference>
<evidence type="ECO:0000259" key="2">
    <source>
        <dbReference type="Pfam" id="PF00078"/>
    </source>
</evidence>
<accession>A0A4Y9YD92</accession>
<dbReference type="InterPro" id="IPR053134">
    <property type="entry name" value="RNA-dir_DNA_polymerase"/>
</dbReference>
<gene>
    <name evidence="3" type="ORF">EVJ58_g6151</name>
</gene>
<dbReference type="Gene3D" id="3.30.70.270">
    <property type="match status" value="1"/>
</dbReference>
<dbReference type="Proteomes" id="UP000298390">
    <property type="component" value="Unassembled WGS sequence"/>
</dbReference>
<proteinExistence type="predicted"/>
<dbReference type="AlphaFoldDB" id="A0A4Y9YD92"/>
<dbReference type="InterPro" id="IPR021109">
    <property type="entry name" value="Peptidase_aspartic_dom_sf"/>
</dbReference>
<organism evidence="3 4">
    <name type="scientific">Rhodofomes roseus</name>
    <dbReference type="NCBI Taxonomy" id="34475"/>
    <lineage>
        <taxon>Eukaryota</taxon>
        <taxon>Fungi</taxon>
        <taxon>Dikarya</taxon>
        <taxon>Basidiomycota</taxon>
        <taxon>Agaricomycotina</taxon>
        <taxon>Agaricomycetes</taxon>
        <taxon>Polyporales</taxon>
        <taxon>Rhodofomes</taxon>
    </lineage>
</organism>
<dbReference type="Gene3D" id="3.10.10.10">
    <property type="entry name" value="HIV Type 1 Reverse Transcriptase, subunit A, domain 1"/>
    <property type="match status" value="1"/>
</dbReference>
<feature type="domain" description="Reverse transcriptase" evidence="2">
    <location>
        <begin position="564"/>
        <end position="689"/>
    </location>
</feature>
<evidence type="ECO:0000256" key="1">
    <source>
        <dbReference type="SAM" id="MobiDB-lite"/>
    </source>
</evidence>
<dbReference type="Pfam" id="PF00078">
    <property type="entry name" value="RVT_1"/>
    <property type="match status" value="1"/>
</dbReference>
<feature type="region of interest" description="Disordered" evidence="1">
    <location>
        <begin position="151"/>
        <end position="171"/>
    </location>
</feature>
<name>A0A4Y9YD92_9APHY</name>
<evidence type="ECO:0000313" key="3">
    <source>
        <dbReference type="EMBL" id="TFY58849.1"/>
    </source>
</evidence>
<sequence length="689" mass="77142">MKASCGFQDLTVSDWYAVNHEKLDKLKWTEFIAALRKCFLPRNWVATTEVKLLNCHQREEQTFDDWVDQVEKINVLLCSSTSAFSDDRLRSHLTANAVVDLRDFVAKPTTIAVTDYEDWKAMMSTRDITRVRDRLRMLHLINAHAASRSSKVSSSGVSSMPTAAGSGGKKHPLVLTDEEKELLKKFGGCFKCRRFFVKCRTGSCKTGPPDGSTYHALTMADVDAARSRRDKENKSSTVAAVEDIVTDMDSSSSVVAAVADLAASVAGASVDDGSGSDTDNFQYVAPLSVPHLSFTAIIHSPSEVASPLPLLIDSGSPTVLIRDDLVSQLKLRRRKLPHPYPMGNAWGEGRKSCNDYVHLKVSSPDFAWSSVVCQAIIVPSLFAPVILGRPFLKANKLLVDHASDAVTVANTGFDIRNHPTPAAADHSHAALCASQRRVLDELRERTRDKLEATEANILPRVPAVLAIREHLESVAQHEQLLCENASMKREFADLFPSSLPAVERLPTDVYHCFELKQPDIVIHRRQYDCPKQYREVWRKMLQDHLDAGHLHPSNSPYVSPCFLIPKSDPTAEPRWVNDYRLLNNNTVPDSHPLPKIADILSDCAKGKVWGKTDMINAFFQTRVHPNHVKYSAITTPWGLYEWTVMPQCCRNAPATHQRRRFSALRKYIGKFCHVYLDDIIIWSDSVEQH</sequence>
<dbReference type="InterPro" id="IPR000477">
    <property type="entry name" value="RT_dom"/>
</dbReference>